<dbReference type="RefSeq" id="WP_248207429.1">
    <property type="nucleotide sequence ID" value="NZ_JALNMH010000006.1"/>
</dbReference>
<dbReference type="InterPro" id="IPR029787">
    <property type="entry name" value="Nucleotide_cyclase"/>
</dbReference>
<dbReference type="Proteomes" id="UP001431449">
    <property type="component" value="Unassembled WGS sequence"/>
</dbReference>
<protein>
    <submittedName>
        <fullName evidence="2">Diguanylate cyclase</fullName>
        <ecNumber evidence="2">2.7.7.65</ecNumber>
    </submittedName>
</protein>
<feature type="domain" description="GGDEF" evidence="1">
    <location>
        <begin position="320"/>
        <end position="454"/>
    </location>
</feature>
<dbReference type="NCBIfam" id="TIGR00254">
    <property type="entry name" value="GGDEF"/>
    <property type="match status" value="1"/>
</dbReference>
<dbReference type="PANTHER" id="PTHR46663:SF3">
    <property type="entry name" value="SLL0267 PROTEIN"/>
    <property type="match status" value="1"/>
</dbReference>
<sequence>MRQAVVPTSLEPSDREVLDALPAAVLVCDASGLALRGNAAAESFLAARHCALDGLRLWQGSPYASADGRFCWRLPDGREQAGIARPLSDGGWVVQLLPGGEPVDGAAVLERRLEFERTVVAISAALMRAQRGALDACIDSCLGALGQFFEVDRCYLFRMSDDGQRMSNTHEWVAPGISREMANLQRVPATRFPWLMRELQADRAVIVPRVADLPPEAASERLEFEREQIQSIVLVPIPSGISLWGFAGFDGVRRPVDWTEDFELGLRLAAKMLASALQSRELSDRLTNLAFHDPLTGLANRALLEDRLHRAQARARRSDGWISVLLIDLDDFKQVNDDLGHAAGDQLLREVGQRLQSVVRDSDTVVRLGGDEFVLLLEEADEPTAAEIARRAQEALARPWTAEGESEPRHIGASIGLASARADSIDPGTLLRESDRAMYVAKYGGKNRIARPPA</sequence>
<dbReference type="PROSITE" id="PS50887">
    <property type="entry name" value="GGDEF"/>
    <property type="match status" value="1"/>
</dbReference>
<evidence type="ECO:0000259" key="1">
    <source>
        <dbReference type="PROSITE" id="PS50887"/>
    </source>
</evidence>
<comment type="caution">
    <text evidence="2">The sequence shown here is derived from an EMBL/GenBank/DDBJ whole genome shotgun (WGS) entry which is preliminary data.</text>
</comment>
<dbReference type="CDD" id="cd01949">
    <property type="entry name" value="GGDEF"/>
    <property type="match status" value="1"/>
</dbReference>
<keyword evidence="2" id="KW-0548">Nucleotidyltransferase</keyword>
<dbReference type="InterPro" id="IPR003018">
    <property type="entry name" value="GAF"/>
</dbReference>
<dbReference type="InterPro" id="IPR043128">
    <property type="entry name" value="Rev_trsase/Diguanyl_cyclase"/>
</dbReference>
<dbReference type="Gene3D" id="3.30.450.40">
    <property type="match status" value="1"/>
</dbReference>
<name>A0ABT0GGP5_9GAMM</name>
<accession>A0ABT0GGP5</accession>
<dbReference type="EMBL" id="JALNMH010000006">
    <property type="protein sequence ID" value="MCK7593608.1"/>
    <property type="molecule type" value="Genomic_DNA"/>
</dbReference>
<keyword evidence="2" id="KW-0808">Transferase</keyword>
<evidence type="ECO:0000313" key="2">
    <source>
        <dbReference type="EMBL" id="MCK7593608.1"/>
    </source>
</evidence>
<dbReference type="InterPro" id="IPR000160">
    <property type="entry name" value="GGDEF_dom"/>
</dbReference>
<dbReference type="Pfam" id="PF01590">
    <property type="entry name" value="GAF"/>
    <property type="match status" value="1"/>
</dbReference>
<organism evidence="2 3">
    <name type="scientific">Pseudomarimonas salicorniae</name>
    <dbReference type="NCBI Taxonomy" id="2933270"/>
    <lineage>
        <taxon>Bacteria</taxon>
        <taxon>Pseudomonadati</taxon>
        <taxon>Pseudomonadota</taxon>
        <taxon>Gammaproteobacteria</taxon>
        <taxon>Lysobacterales</taxon>
        <taxon>Lysobacteraceae</taxon>
        <taxon>Pseudomarimonas</taxon>
    </lineage>
</organism>
<dbReference type="SUPFAM" id="SSF55073">
    <property type="entry name" value="Nucleotide cyclase"/>
    <property type="match status" value="1"/>
</dbReference>
<dbReference type="SUPFAM" id="SSF55781">
    <property type="entry name" value="GAF domain-like"/>
    <property type="match status" value="1"/>
</dbReference>
<evidence type="ECO:0000313" key="3">
    <source>
        <dbReference type="Proteomes" id="UP001431449"/>
    </source>
</evidence>
<reference evidence="2" key="1">
    <citation type="submission" date="2022-04" db="EMBL/GenBank/DDBJ databases">
        <title>Lysobacter sp. CAU 1642 isolated from sea sand.</title>
        <authorList>
            <person name="Kim W."/>
        </authorList>
    </citation>
    <scope>NUCLEOTIDE SEQUENCE</scope>
    <source>
        <strain evidence="2">CAU 1642</strain>
    </source>
</reference>
<dbReference type="GO" id="GO:0052621">
    <property type="term" value="F:diguanylate cyclase activity"/>
    <property type="evidence" value="ECO:0007669"/>
    <property type="project" value="UniProtKB-EC"/>
</dbReference>
<gene>
    <name evidence="2" type="ORF">M0G41_08000</name>
</gene>
<dbReference type="PANTHER" id="PTHR46663">
    <property type="entry name" value="DIGUANYLATE CYCLASE DGCT-RELATED"/>
    <property type="match status" value="1"/>
</dbReference>
<dbReference type="Gene3D" id="3.30.70.270">
    <property type="match status" value="1"/>
</dbReference>
<proteinExistence type="predicted"/>
<dbReference type="Pfam" id="PF00990">
    <property type="entry name" value="GGDEF"/>
    <property type="match status" value="1"/>
</dbReference>
<keyword evidence="3" id="KW-1185">Reference proteome</keyword>
<dbReference type="SMART" id="SM00065">
    <property type="entry name" value="GAF"/>
    <property type="match status" value="1"/>
</dbReference>
<dbReference type="SMART" id="SM00267">
    <property type="entry name" value="GGDEF"/>
    <property type="match status" value="1"/>
</dbReference>
<dbReference type="EC" id="2.7.7.65" evidence="2"/>
<dbReference type="InterPro" id="IPR029016">
    <property type="entry name" value="GAF-like_dom_sf"/>
</dbReference>
<dbReference type="InterPro" id="IPR052163">
    <property type="entry name" value="DGC-Regulatory_Protein"/>
</dbReference>